<dbReference type="PANTHER" id="PTHR31474:SF1">
    <property type="entry name" value="EXPRESSED PROTEIN"/>
    <property type="match status" value="1"/>
</dbReference>
<reference evidence="3 4" key="1">
    <citation type="submission" date="2024-12" db="EMBL/GenBank/DDBJ databases">
        <title>The unique morphological basis and parallel evolutionary history of personate flowers in Penstemon.</title>
        <authorList>
            <person name="Depatie T.H."/>
            <person name="Wessinger C.A."/>
        </authorList>
    </citation>
    <scope>NUCLEOTIDE SEQUENCE [LARGE SCALE GENOMIC DNA]</scope>
    <source>
        <strain evidence="3">WTNN_2</strain>
        <tissue evidence="3">Leaf</tissue>
    </source>
</reference>
<dbReference type="InterPro" id="IPR008637">
    <property type="entry name" value="HR_lesion"/>
</dbReference>
<sequence>MALLSFWGRLLFVSFFVLSAMHEYKEFGPDGGPGVKSLGPKFSVFSKHFTTQTGFQLPNVGIWRLVLATISMRLHGSLFFLMDCYLGAILLLLHQAFTAPILYDFYNYDADTKEFAQLLVKFTQNLALLGALLFFIGMKNSMPRRSPKKKVSKTRTKPN</sequence>
<feature type="chain" id="PRO_5044838969" evidence="2">
    <location>
        <begin position="20"/>
        <end position="159"/>
    </location>
</feature>
<evidence type="ECO:0000256" key="2">
    <source>
        <dbReference type="SAM" id="SignalP"/>
    </source>
</evidence>
<keyword evidence="2" id="KW-0732">Signal</keyword>
<keyword evidence="1" id="KW-1133">Transmembrane helix</keyword>
<keyword evidence="1" id="KW-0812">Transmembrane</keyword>
<dbReference type="EMBL" id="JBJXBP010000008">
    <property type="protein sequence ID" value="KAL3814025.1"/>
    <property type="molecule type" value="Genomic_DNA"/>
</dbReference>
<gene>
    <name evidence="3" type="ORF">ACJIZ3_015293</name>
</gene>
<dbReference type="PANTHER" id="PTHR31474">
    <property type="entry name" value="HR-LIKE LESION-INDUCER"/>
    <property type="match status" value="1"/>
</dbReference>
<dbReference type="AlphaFoldDB" id="A0ABD3RM33"/>
<keyword evidence="4" id="KW-1185">Reference proteome</keyword>
<protein>
    <submittedName>
        <fullName evidence="3">Uncharacterized protein</fullName>
    </submittedName>
</protein>
<dbReference type="Proteomes" id="UP001634393">
    <property type="component" value="Unassembled WGS sequence"/>
</dbReference>
<evidence type="ECO:0000313" key="3">
    <source>
        <dbReference type="EMBL" id="KAL3814025.1"/>
    </source>
</evidence>
<feature type="transmembrane region" description="Helical" evidence="1">
    <location>
        <begin position="78"/>
        <end position="103"/>
    </location>
</feature>
<dbReference type="Pfam" id="PF05514">
    <property type="entry name" value="HR_lesion"/>
    <property type="match status" value="1"/>
</dbReference>
<organism evidence="3 4">
    <name type="scientific">Penstemon smallii</name>
    <dbReference type="NCBI Taxonomy" id="265156"/>
    <lineage>
        <taxon>Eukaryota</taxon>
        <taxon>Viridiplantae</taxon>
        <taxon>Streptophyta</taxon>
        <taxon>Embryophyta</taxon>
        <taxon>Tracheophyta</taxon>
        <taxon>Spermatophyta</taxon>
        <taxon>Magnoliopsida</taxon>
        <taxon>eudicotyledons</taxon>
        <taxon>Gunneridae</taxon>
        <taxon>Pentapetalae</taxon>
        <taxon>asterids</taxon>
        <taxon>lamiids</taxon>
        <taxon>Lamiales</taxon>
        <taxon>Plantaginaceae</taxon>
        <taxon>Cheloneae</taxon>
        <taxon>Penstemon</taxon>
    </lineage>
</organism>
<feature type="transmembrane region" description="Helical" evidence="1">
    <location>
        <begin position="115"/>
        <end position="136"/>
    </location>
</feature>
<evidence type="ECO:0000313" key="4">
    <source>
        <dbReference type="Proteomes" id="UP001634393"/>
    </source>
</evidence>
<feature type="signal peptide" evidence="2">
    <location>
        <begin position="1"/>
        <end position="19"/>
    </location>
</feature>
<proteinExistence type="predicted"/>
<evidence type="ECO:0000256" key="1">
    <source>
        <dbReference type="SAM" id="Phobius"/>
    </source>
</evidence>
<comment type="caution">
    <text evidence="3">The sequence shown here is derived from an EMBL/GenBank/DDBJ whole genome shotgun (WGS) entry which is preliminary data.</text>
</comment>
<keyword evidence="1" id="KW-0472">Membrane</keyword>
<accession>A0ABD3RM33</accession>
<name>A0ABD3RM33_9LAMI</name>